<proteinExistence type="predicted"/>
<organism evidence="1 2">
    <name type="scientific">Galdieria yellowstonensis</name>
    <dbReference type="NCBI Taxonomy" id="3028027"/>
    <lineage>
        <taxon>Eukaryota</taxon>
        <taxon>Rhodophyta</taxon>
        <taxon>Bangiophyceae</taxon>
        <taxon>Galdieriales</taxon>
        <taxon>Galdieriaceae</taxon>
        <taxon>Galdieria</taxon>
    </lineage>
</organism>
<reference evidence="1 2" key="1">
    <citation type="submission" date="2022-07" db="EMBL/GenBank/DDBJ databases">
        <title>Genome-wide signatures of adaptation to extreme environments.</title>
        <authorList>
            <person name="Cho C.H."/>
            <person name="Yoon H.S."/>
        </authorList>
    </citation>
    <scope>NUCLEOTIDE SEQUENCE [LARGE SCALE GENOMIC DNA]</scope>
    <source>
        <strain evidence="1 2">108.79 E11</strain>
    </source>
</reference>
<dbReference type="AlphaFoldDB" id="A0AAV9I581"/>
<comment type="caution">
    <text evidence="1">The sequence shown here is derived from an EMBL/GenBank/DDBJ whole genome shotgun (WGS) entry which is preliminary data.</text>
</comment>
<keyword evidence="2" id="KW-1185">Reference proteome</keyword>
<gene>
    <name evidence="1" type="ORF">GAYE_PCTG50G1191</name>
</gene>
<evidence type="ECO:0000313" key="2">
    <source>
        <dbReference type="Proteomes" id="UP001300502"/>
    </source>
</evidence>
<name>A0AAV9I581_9RHOD</name>
<sequence>MFSCCLPVFLSPSSTKKLDSAAKKRSRTRTNVDSERLSLPTLVDETMDADESFHIVTSEFSEDGTHTAIVTPRKKISSRDIDARVGRRRNETVSFDDTVPSHALQQEEKETVEYQGDEEWDALRRICSEPIGNTNQESSFLNRYRKWNERHSLRLAVDSDDEEQAALRRMKGSVLRAHSSMTFHF</sequence>
<dbReference type="EMBL" id="JANCYU010000013">
    <property type="protein sequence ID" value="KAK4523297.1"/>
    <property type="molecule type" value="Genomic_DNA"/>
</dbReference>
<evidence type="ECO:0000313" key="1">
    <source>
        <dbReference type="EMBL" id="KAK4523297.1"/>
    </source>
</evidence>
<protein>
    <submittedName>
        <fullName evidence="1">Uncharacterized protein</fullName>
    </submittedName>
</protein>
<dbReference type="Proteomes" id="UP001300502">
    <property type="component" value="Unassembled WGS sequence"/>
</dbReference>
<accession>A0AAV9I581</accession>